<protein>
    <submittedName>
        <fullName evidence="9">Cytochrome b/b6 domain-containing protein</fullName>
    </submittedName>
</protein>
<evidence type="ECO:0000256" key="7">
    <source>
        <dbReference type="SAM" id="Phobius"/>
    </source>
</evidence>
<evidence type="ECO:0000313" key="10">
    <source>
        <dbReference type="Proteomes" id="UP000433493"/>
    </source>
</evidence>
<dbReference type="GO" id="GO:0022904">
    <property type="term" value="P:respiratory electron transport chain"/>
    <property type="evidence" value="ECO:0007669"/>
    <property type="project" value="InterPro"/>
</dbReference>
<feature type="transmembrane region" description="Helical" evidence="7">
    <location>
        <begin position="342"/>
        <end position="364"/>
    </location>
</feature>
<dbReference type="InterPro" id="IPR011577">
    <property type="entry name" value="Cyt_b561_bac/Ni-Hgenase"/>
</dbReference>
<feature type="domain" description="Cytochrome b561 bacterial/Ni-hydrogenase" evidence="8">
    <location>
        <begin position="394"/>
        <end position="585"/>
    </location>
</feature>
<comment type="caution">
    <text evidence="9">The sequence shown here is derived from an EMBL/GenBank/DDBJ whole genome shotgun (WGS) entry which is preliminary data.</text>
</comment>
<feature type="transmembrane region" description="Helical" evidence="7">
    <location>
        <begin position="594"/>
        <end position="613"/>
    </location>
</feature>
<dbReference type="InterPro" id="IPR016174">
    <property type="entry name" value="Di-haem_cyt_TM"/>
</dbReference>
<gene>
    <name evidence="9" type="ORF">F8O05_02340</name>
</gene>
<proteinExistence type="predicted"/>
<accession>A0A7J5BFT6</accession>
<keyword evidence="2" id="KW-1003">Cell membrane</keyword>
<evidence type="ECO:0000259" key="8">
    <source>
        <dbReference type="Pfam" id="PF01292"/>
    </source>
</evidence>
<feature type="transmembrane region" description="Helical" evidence="7">
    <location>
        <begin position="400"/>
        <end position="419"/>
    </location>
</feature>
<feature type="compositionally biased region" description="Low complexity" evidence="6">
    <location>
        <begin position="54"/>
        <end position="86"/>
    </location>
</feature>
<keyword evidence="10" id="KW-1185">Reference proteome</keyword>
<keyword evidence="3 7" id="KW-0812">Transmembrane</keyword>
<keyword evidence="4 7" id="KW-1133">Transmembrane helix</keyword>
<organism evidence="9 10">
    <name type="scientific">Gulosibacter chungangensis</name>
    <dbReference type="NCBI Taxonomy" id="979746"/>
    <lineage>
        <taxon>Bacteria</taxon>
        <taxon>Bacillati</taxon>
        <taxon>Actinomycetota</taxon>
        <taxon>Actinomycetes</taxon>
        <taxon>Micrococcales</taxon>
        <taxon>Microbacteriaceae</taxon>
        <taxon>Gulosibacter</taxon>
    </lineage>
</organism>
<feature type="compositionally biased region" description="Low complexity" evidence="6">
    <location>
        <begin position="162"/>
        <end position="233"/>
    </location>
</feature>
<evidence type="ECO:0000256" key="1">
    <source>
        <dbReference type="ARBA" id="ARBA00004651"/>
    </source>
</evidence>
<dbReference type="GO" id="GO:0020037">
    <property type="term" value="F:heme binding"/>
    <property type="evidence" value="ECO:0007669"/>
    <property type="project" value="TreeGrafter"/>
</dbReference>
<dbReference type="AlphaFoldDB" id="A0A7J5BFT6"/>
<sequence length="632" mass="65905">MATYTGRIRRGLPRDRNGEPWPPVEQAPLEPNAIDEPVASAWTSPSTDVPATHDAPQQDAVAVAAPEDHGSAPAAAVPDEAAASEAGEVFEPVVSEDGAEVVRAAEAVLAEHRNATASTESKREMPLRRGLPRVSGGEAWPPAGTVTVDAGAAPKSGGPQVAAGSDSASGSNAGSPVAAASEDAAKAASAARSEQTSDVAATSATATSPGEDSAAPTSSAASPASSGSGTGAPLRRGLPRVAGGEAWPPVGFAPAPAPAPAPPAKPEPVAAEPKVSPASTPAAPVTSTPAVASASSPAPVAKPATASPKAAPAAAKSKPAVTKQKTAKPEPKRYGGRTVGGWIRFGLLWVVGAAAAAGIIVLAARGLTTFSAVQNFMARYPAEYELPATAEPGFPAWVRWSHFLNMFFIVLIIRSGLLVRRQQKPPAFWTPKNGKGAKISINLWLHQSLDLLWLINGIVFVVLLFVTGHWMRIVPTSWEVFPNALSAMIQYLTLEWPVEDGWVNYNSLQQLMYFLVVFVAAPLAAITGARLSDMWPKKAARLNKLYPVELARALHFPTMLFFVLFVIVHVVLVFSTGALKNLNHMYAGTPEISWVGFWLFVGSILAVAAVWAASKPMILAPIANLFGKVSSR</sequence>
<feature type="transmembrane region" description="Helical" evidence="7">
    <location>
        <begin position="511"/>
        <end position="532"/>
    </location>
</feature>
<dbReference type="GO" id="GO:0009055">
    <property type="term" value="F:electron transfer activity"/>
    <property type="evidence" value="ECO:0007669"/>
    <property type="project" value="InterPro"/>
</dbReference>
<keyword evidence="5 7" id="KW-0472">Membrane</keyword>
<feature type="region of interest" description="Disordered" evidence="6">
    <location>
        <begin position="1"/>
        <end position="87"/>
    </location>
</feature>
<dbReference type="InterPro" id="IPR051542">
    <property type="entry name" value="Hydrogenase_cytochrome"/>
</dbReference>
<reference evidence="9 10" key="1">
    <citation type="submission" date="2019-09" db="EMBL/GenBank/DDBJ databases">
        <title>Phylogeny of genus Pseudoclavibacter and closely related genus.</title>
        <authorList>
            <person name="Li Y."/>
        </authorList>
    </citation>
    <scope>NUCLEOTIDE SEQUENCE [LARGE SCALE GENOMIC DNA]</scope>
    <source>
        <strain evidence="9 10">KCTC 13959</strain>
    </source>
</reference>
<comment type="subcellular location">
    <subcellularLocation>
        <location evidence="1">Cell membrane</location>
        <topology evidence="1">Multi-pass membrane protein</topology>
    </subcellularLocation>
</comment>
<feature type="compositionally biased region" description="Low complexity" evidence="6">
    <location>
        <begin position="267"/>
        <end position="322"/>
    </location>
</feature>
<feature type="transmembrane region" description="Helical" evidence="7">
    <location>
        <begin position="451"/>
        <end position="471"/>
    </location>
</feature>
<evidence type="ECO:0000256" key="3">
    <source>
        <dbReference type="ARBA" id="ARBA00022692"/>
    </source>
</evidence>
<name>A0A7J5BFT6_9MICO</name>
<feature type="region of interest" description="Disordered" evidence="6">
    <location>
        <begin position="113"/>
        <end position="333"/>
    </location>
</feature>
<dbReference type="GO" id="GO:0005886">
    <property type="term" value="C:plasma membrane"/>
    <property type="evidence" value="ECO:0007669"/>
    <property type="project" value="UniProtKB-SubCell"/>
</dbReference>
<feature type="compositionally biased region" description="Pro residues" evidence="6">
    <location>
        <begin position="255"/>
        <end position="266"/>
    </location>
</feature>
<evidence type="ECO:0000256" key="5">
    <source>
        <dbReference type="ARBA" id="ARBA00023136"/>
    </source>
</evidence>
<feature type="transmembrane region" description="Helical" evidence="7">
    <location>
        <begin position="553"/>
        <end position="574"/>
    </location>
</feature>
<dbReference type="RefSeq" id="WP_158051125.1">
    <property type="nucleotide sequence ID" value="NZ_WBKB01000001.1"/>
</dbReference>
<dbReference type="Proteomes" id="UP000433493">
    <property type="component" value="Unassembled WGS sequence"/>
</dbReference>
<evidence type="ECO:0000256" key="6">
    <source>
        <dbReference type="SAM" id="MobiDB-lite"/>
    </source>
</evidence>
<dbReference type="PANTHER" id="PTHR30485">
    <property type="entry name" value="NI/FE-HYDROGENASE 1 B-TYPE CYTOCHROME SUBUNIT"/>
    <property type="match status" value="1"/>
</dbReference>
<evidence type="ECO:0000256" key="2">
    <source>
        <dbReference type="ARBA" id="ARBA00022475"/>
    </source>
</evidence>
<dbReference type="PANTHER" id="PTHR30485:SF0">
    <property type="entry name" value="NI_FE-HYDROGENASE 1 B-TYPE CYTOCHROME SUBUNIT-RELATED"/>
    <property type="match status" value="1"/>
</dbReference>
<feature type="compositionally biased region" description="Basic and acidic residues" evidence="6">
    <location>
        <begin position="113"/>
        <end position="127"/>
    </location>
</feature>
<dbReference type="SUPFAM" id="SSF81342">
    <property type="entry name" value="Transmembrane di-heme cytochromes"/>
    <property type="match status" value="1"/>
</dbReference>
<evidence type="ECO:0000313" key="9">
    <source>
        <dbReference type="EMBL" id="KAB1645115.1"/>
    </source>
</evidence>
<dbReference type="EMBL" id="WBKB01000001">
    <property type="protein sequence ID" value="KAB1645115.1"/>
    <property type="molecule type" value="Genomic_DNA"/>
</dbReference>
<dbReference type="Gene3D" id="1.20.950.20">
    <property type="entry name" value="Transmembrane di-heme cytochromes, Chain C"/>
    <property type="match status" value="1"/>
</dbReference>
<dbReference type="OrthoDB" id="9795587at2"/>
<dbReference type="Pfam" id="PF01292">
    <property type="entry name" value="Ni_hydr_CYTB"/>
    <property type="match status" value="1"/>
</dbReference>
<evidence type="ECO:0000256" key="4">
    <source>
        <dbReference type="ARBA" id="ARBA00022989"/>
    </source>
</evidence>